<evidence type="ECO:0000256" key="1">
    <source>
        <dbReference type="SAM" id="Coils"/>
    </source>
</evidence>
<keyword evidence="4" id="KW-1185">Reference proteome</keyword>
<organism evidence="3 4">
    <name type="scientific">Stentor coeruleus</name>
    <dbReference type="NCBI Taxonomy" id="5963"/>
    <lineage>
        <taxon>Eukaryota</taxon>
        <taxon>Sar</taxon>
        <taxon>Alveolata</taxon>
        <taxon>Ciliophora</taxon>
        <taxon>Postciliodesmatophora</taxon>
        <taxon>Heterotrichea</taxon>
        <taxon>Heterotrichida</taxon>
        <taxon>Stentoridae</taxon>
        <taxon>Stentor</taxon>
    </lineage>
</organism>
<proteinExistence type="predicted"/>
<accession>A0A1R2AXD6</accession>
<evidence type="ECO:0000313" key="3">
    <source>
        <dbReference type="EMBL" id="OMJ69105.1"/>
    </source>
</evidence>
<comment type="caution">
    <text evidence="3">The sequence shown here is derived from an EMBL/GenBank/DDBJ whole genome shotgun (WGS) entry which is preliminary data.</text>
</comment>
<feature type="coiled-coil region" evidence="1">
    <location>
        <begin position="102"/>
        <end position="140"/>
    </location>
</feature>
<evidence type="ECO:0000313" key="4">
    <source>
        <dbReference type="Proteomes" id="UP000187209"/>
    </source>
</evidence>
<name>A0A1R2AXD6_9CILI</name>
<gene>
    <name evidence="3" type="ORF">SteCoe_33254</name>
</gene>
<protein>
    <submittedName>
        <fullName evidence="3">Uncharacterized protein</fullName>
    </submittedName>
</protein>
<evidence type="ECO:0000256" key="2">
    <source>
        <dbReference type="SAM" id="MobiDB-lite"/>
    </source>
</evidence>
<feature type="region of interest" description="Disordered" evidence="2">
    <location>
        <begin position="1"/>
        <end position="33"/>
    </location>
</feature>
<dbReference type="EMBL" id="MPUH01001239">
    <property type="protein sequence ID" value="OMJ69105.1"/>
    <property type="molecule type" value="Genomic_DNA"/>
</dbReference>
<reference evidence="3 4" key="1">
    <citation type="submission" date="2016-11" db="EMBL/GenBank/DDBJ databases">
        <title>The macronuclear genome of Stentor coeruleus: a giant cell with tiny introns.</title>
        <authorList>
            <person name="Slabodnick M."/>
            <person name="Ruby J.G."/>
            <person name="Reiff S.B."/>
            <person name="Swart E.C."/>
            <person name="Gosai S."/>
            <person name="Prabakaran S."/>
            <person name="Witkowska E."/>
            <person name="Larue G.E."/>
            <person name="Fisher S."/>
            <person name="Freeman R.M."/>
            <person name="Gunawardena J."/>
            <person name="Chu W."/>
            <person name="Stover N.A."/>
            <person name="Gregory B.D."/>
            <person name="Nowacki M."/>
            <person name="Derisi J."/>
            <person name="Roy S.W."/>
            <person name="Marshall W.F."/>
            <person name="Sood P."/>
        </authorList>
    </citation>
    <scope>NUCLEOTIDE SEQUENCE [LARGE SCALE GENOMIC DNA]</scope>
    <source>
        <strain evidence="3">WM001</strain>
    </source>
</reference>
<keyword evidence="1" id="KW-0175">Coiled coil</keyword>
<feature type="compositionally biased region" description="Basic and acidic residues" evidence="2">
    <location>
        <begin position="14"/>
        <end position="29"/>
    </location>
</feature>
<sequence length="423" mass="48124">MFNKRPPLNIENPKTFDKTELRKRAETPSHKTPTRFQFSEIPETRAALSGQSSPVAVSSDPSFSQQLNVGTLFKENFLLKKKISTMQDALNSYQDSFEQKKIEYYEAKLKQEIQKRLEIEKQFAKEADQIQEKVHILEEQGKQRTHANELIGNYIETTTGKDFLDREAKVQIRKAYGENILKLINSYEKRIKHTCEDLQVYLTYIEKTQGLFNPFLKFTHNSEPLAVTADQIYARISILESYGKAKAQAEEILSKLVKTSPLSLDKESKLILSQVYGENLLGALEGYEKKLKTIGKEPRSGDTLDKIFGMVLPAEDKARTLRFIKEGDLESAACILKNQRADFGRKSLGINDMGKTVPSGFLEVPRMKARSSASKGSFRSRTPTGSCVQNFEIEKKAEKKINADLIVYLQCQASAFEDFLINY</sequence>
<dbReference type="AlphaFoldDB" id="A0A1R2AXD6"/>
<dbReference type="Proteomes" id="UP000187209">
    <property type="component" value="Unassembled WGS sequence"/>
</dbReference>